<accession>A0A9P5XZI2</accession>
<evidence type="ECO:0000256" key="3">
    <source>
        <dbReference type="ARBA" id="ARBA00023295"/>
    </source>
</evidence>
<dbReference type="Pfam" id="PF00150">
    <property type="entry name" value="Cellulase"/>
    <property type="match status" value="1"/>
</dbReference>
<dbReference type="InterPro" id="IPR017853">
    <property type="entry name" value="GH"/>
</dbReference>
<evidence type="ECO:0000256" key="1">
    <source>
        <dbReference type="ARBA" id="ARBA00005641"/>
    </source>
</evidence>
<protein>
    <submittedName>
        <fullName evidence="6">Glycoside hydrolase superfamily</fullName>
    </submittedName>
</protein>
<dbReference type="PANTHER" id="PTHR31297">
    <property type="entry name" value="GLUCAN ENDO-1,6-BETA-GLUCOSIDASE B"/>
    <property type="match status" value="1"/>
</dbReference>
<gene>
    <name evidence="6" type="ORF">BDZ94DRAFT_1173448</name>
</gene>
<dbReference type="GO" id="GO:0009986">
    <property type="term" value="C:cell surface"/>
    <property type="evidence" value="ECO:0007669"/>
    <property type="project" value="TreeGrafter"/>
</dbReference>
<evidence type="ECO:0000313" key="7">
    <source>
        <dbReference type="Proteomes" id="UP000807353"/>
    </source>
</evidence>
<reference evidence="6" key="1">
    <citation type="submission" date="2020-11" db="EMBL/GenBank/DDBJ databases">
        <authorList>
            <consortium name="DOE Joint Genome Institute"/>
            <person name="Ahrendt S."/>
            <person name="Riley R."/>
            <person name="Andreopoulos W."/>
            <person name="Labutti K."/>
            <person name="Pangilinan J."/>
            <person name="Ruiz-Duenas F.J."/>
            <person name="Barrasa J.M."/>
            <person name="Sanchez-Garcia M."/>
            <person name="Camarero S."/>
            <person name="Miyauchi S."/>
            <person name="Serrano A."/>
            <person name="Linde D."/>
            <person name="Babiker R."/>
            <person name="Drula E."/>
            <person name="Ayuso-Fernandez I."/>
            <person name="Pacheco R."/>
            <person name="Padilla G."/>
            <person name="Ferreira P."/>
            <person name="Barriuso J."/>
            <person name="Kellner H."/>
            <person name="Castanera R."/>
            <person name="Alfaro M."/>
            <person name="Ramirez L."/>
            <person name="Pisabarro A.G."/>
            <person name="Kuo A."/>
            <person name="Tritt A."/>
            <person name="Lipzen A."/>
            <person name="He G."/>
            <person name="Yan M."/>
            <person name="Ng V."/>
            <person name="Cullen D."/>
            <person name="Martin F."/>
            <person name="Rosso M.-N."/>
            <person name="Henrissat B."/>
            <person name="Hibbett D."/>
            <person name="Martinez A.T."/>
            <person name="Grigoriev I.V."/>
        </authorList>
    </citation>
    <scope>NUCLEOTIDE SEQUENCE</scope>
    <source>
        <strain evidence="6">CBS 247.69</strain>
    </source>
</reference>
<dbReference type="OrthoDB" id="1887033at2759"/>
<dbReference type="InterPro" id="IPR018087">
    <property type="entry name" value="Glyco_hydro_5_CS"/>
</dbReference>
<name>A0A9P5XZI2_9AGAR</name>
<proteinExistence type="inferred from homology"/>
<dbReference type="AlphaFoldDB" id="A0A9P5XZI2"/>
<evidence type="ECO:0000313" key="6">
    <source>
        <dbReference type="EMBL" id="KAF9458536.1"/>
    </source>
</evidence>
<evidence type="ECO:0000256" key="2">
    <source>
        <dbReference type="ARBA" id="ARBA00022801"/>
    </source>
</evidence>
<dbReference type="EMBL" id="MU150338">
    <property type="protein sequence ID" value="KAF9458536.1"/>
    <property type="molecule type" value="Genomic_DNA"/>
</dbReference>
<dbReference type="PANTHER" id="PTHR31297:SF43">
    <property type="entry name" value="GLUCAN 1,3-BETA-GLUCOSIDASE 3"/>
    <property type="match status" value="1"/>
</dbReference>
<dbReference type="GO" id="GO:0046557">
    <property type="term" value="F:glucan endo-1,6-beta-glucosidase activity"/>
    <property type="evidence" value="ECO:0007669"/>
    <property type="project" value="TreeGrafter"/>
</dbReference>
<keyword evidence="7" id="KW-1185">Reference proteome</keyword>
<dbReference type="Gene3D" id="3.20.20.80">
    <property type="entry name" value="Glycosidases"/>
    <property type="match status" value="1"/>
</dbReference>
<comment type="similarity">
    <text evidence="1 4">Belongs to the glycosyl hydrolase 5 (cellulase A) family.</text>
</comment>
<dbReference type="GO" id="GO:0005576">
    <property type="term" value="C:extracellular region"/>
    <property type="evidence" value="ECO:0007669"/>
    <property type="project" value="TreeGrafter"/>
</dbReference>
<evidence type="ECO:0000259" key="5">
    <source>
        <dbReference type="Pfam" id="PF00150"/>
    </source>
</evidence>
<organism evidence="6 7">
    <name type="scientific">Collybia nuda</name>
    <dbReference type="NCBI Taxonomy" id="64659"/>
    <lineage>
        <taxon>Eukaryota</taxon>
        <taxon>Fungi</taxon>
        <taxon>Dikarya</taxon>
        <taxon>Basidiomycota</taxon>
        <taxon>Agaricomycotina</taxon>
        <taxon>Agaricomycetes</taxon>
        <taxon>Agaricomycetidae</taxon>
        <taxon>Agaricales</taxon>
        <taxon>Tricholomatineae</taxon>
        <taxon>Clitocybaceae</taxon>
        <taxon>Collybia</taxon>
    </lineage>
</organism>
<evidence type="ECO:0000256" key="4">
    <source>
        <dbReference type="RuleBase" id="RU361153"/>
    </source>
</evidence>
<feature type="domain" description="Glycoside hydrolase family 5" evidence="5">
    <location>
        <begin position="64"/>
        <end position="343"/>
    </location>
</feature>
<dbReference type="InterPro" id="IPR001547">
    <property type="entry name" value="Glyco_hydro_5"/>
</dbReference>
<dbReference type="InterPro" id="IPR050386">
    <property type="entry name" value="Glycosyl_hydrolase_5"/>
</dbReference>
<dbReference type="Proteomes" id="UP000807353">
    <property type="component" value="Unassembled WGS sequence"/>
</dbReference>
<comment type="caution">
    <text evidence="6">The sequence shown here is derived from an EMBL/GenBank/DDBJ whole genome shotgun (WGS) entry which is preliminary data.</text>
</comment>
<dbReference type="PROSITE" id="PS00659">
    <property type="entry name" value="GLYCOSYL_HYDROL_F5"/>
    <property type="match status" value="1"/>
</dbReference>
<keyword evidence="3 4" id="KW-0326">Glycosidase</keyword>
<dbReference type="GO" id="GO:0009251">
    <property type="term" value="P:glucan catabolic process"/>
    <property type="evidence" value="ECO:0007669"/>
    <property type="project" value="TreeGrafter"/>
</dbReference>
<keyword evidence="2 4" id="KW-0378">Hydrolase</keyword>
<dbReference type="SUPFAM" id="SSF51445">
    <property type="entry name" value="(Trans)glycosidases"/>
    <property type="match status" value="1"/>
</dbReference>
<sequence>MNHETILRFRKQRGVNLGSWFVLEHWITDDPFRCAHVPGQSDLDVVRGADARRILEEHWDTWIRETDFAWLAQRGVNTVRIPIGYYHICGADPSVLKGTAFHDFGYVYGGAWSRITGAIELAEKYGMGVLIDLHAAPGKQNNDAHAGTSDASTFFSEKASRKHTITVLCTLVRLLKPFRNIIGVELLNEPHPPSDSDLQHWYTTTIREIRTIDPQIPLYLGECWRTDAYVTFVERLAPALRGGLLVLDHHLYRCFTGSDNTTKAAEHARALADPNGGTQKVFENAAERLGRAGGGLVVGEWSGALNPGSLEGWDGERKEYVDAQMGVYEKWCGGWFFWTYKKKGGKDVGWSFRDAVEAGVLPGWVGGIKVDRVKWEAKDRRVVGEVPVRKDVREKVIAGHIGYWAQYPGEYEHWRFGQGFDIGWADTYAFFNTAGRVPGFLGNFVIVPEIGFKGAWARRRTKDHGKGYWEYEHGFLQGAKAAEEEFRRVWGVK</sequence>